<evidence type="ECO:0000313" key="7">
    <source>
        <dbReference type="Proteomes" id="UP000663829"/>
    </source>
</evidence>
<dbReference type="EMBL" id="CAJNOQ010033915">
    <property type="protein sequence ID" value="CAF1592255.1"/>
    <property type="molecule type" value="Genomic_DNA"/>
</dbReference>
<reference evidence="4" key="1">
    <citation type="submission" date="2021-02" db="EMBL/GenBank/DDBJ databases">
        <authorList>
            <person name="Nowell W R."/>
        </authorList>
    </citation>
    <scope>NUCLEOTIDE SEQUENCE</scope>
</reference>
<proteinExistence type="predicted"/>
<protein>
    <submittedName>
        <fullName evidence="4">Uncharacterized protein</fullName>
    </submittedName>
</protein>
<dbReference type="EMBL" id="CAJOBA010053806">
    <property type="protein sequence ID" value="CAF4268517.1"/>
    <property type="molecule type" value="Genomic_DNA"/>
</dbReference>
<feature type="non-terminal residue" evidence="4">
    <location>
        <position position="157"/>
    </location>
</feature>
<keyword evidence="7" id="KW-1185">Reference proteome</keyword>
<dbReference type="EMBL" id="CAJOBC010100100">
    <property type="protein sequence ID" value="CAF4465027.1"/>
    <property type="molecule type" value="Genomic_DNA"/>
</dbReference>
<feature type="compositionally biased region" description="Polar residues" evidence="1">
    <location>
        <begin position="113"/>
        <end position="122"/>
    </location>
</feature>
<sequence length="157" mass="17109">KTFLLVAIFLLTLCKTTSACIIWNSSDSDIFRIQLTAHDSPIINRALEYAQSHQTSPQLNEFGFVIKLSSGSPDIRLKNNQVVSSAGDPVHSVLPSSRMIKYFRQTAPESDIVQKSSPSLSRPLSGDRPSSGAANTNLAQQTILKKPSSSNTKHPQS</sequence>
<evidence type="ECO:0000256" key="1">
    <source>
        <dbReference type="SAM" id="MobiDB-lite"/>
    </source>
</evidence>
<organism evidence="4 7">
    <name type="scientific">Didymodactylos carnosus</name>
    <dbReference type="NCBI Taxonomy" id="1234261"/>
    <lineage>
        <taxon>Eukaryota</taxon>
        <taxon>Metazoa</taxon>
        <taxon>Spiralia</taxon>
        <taxon>Gnathifera</taxon>
        <taxon>Rotifera</taxon>
        <taxon>Eurotatoria</taxon>
        <taxon>Bdelloidea</taxon>
        <taxon>Philodinida</taxon>
        <taxon>Philodinidae</taxon>
        <taxon>Didymodactylos</taxon>
    </lineage>
</organism>
<feature type="chain" id="PRO_5036229520" evidence="2">
    <location>
        <begin position="20"/>
        <end position="157"/>
    </location>
</feature>
<dbReference type="Proteomes" id="UP000677228">
    <property type="component" value="Unassembled WGS sequence"/>
</dbReference>
<feature type="signal peptide" evidence="2">
    <location>
        <begin position="1"/>
        <end position="19"/>
    </location>
</feature>
<evidence type="ECO:0000313" key="6">
    <source>
        <dbReference type="EMBL" id="CAF4465027.1"/>
    </source>
</evidence>
<feature type="compositionally biased region" description="Polar residues" evidence="1">
    <location>
        <begin position="132"/>
        <end position="157"/>
    </location>
</feature>
<evidence type="ECO:0000313" key="3">
    <source>
        <dbReference type="EMBL" id="CAF1477635.1"/>
    </source>
</evidence>
<dbReference type="Proteomes" id="UP000663829">
    <property type="component" value="Unassembled WGS sequence"/>
</dbReference>
<feature type="non-terminal residue" evidence="4">
    <location>
        <position position="1"/>
    </location>
</feature>
<gene>
    <name evidence="4" type="ORF">GPM918_LOCUS41850</name>
    <name evidence="3" type="ORF">OVA965_LOCUS35926</name>
    <name evidence="6" type="ORF">SRO942_LOCUS42970</name>
    <name evidence="5" type="ORF">TMI583_LOCUS36907</name>
</gene>
<dbReference type="AlphaFoldDB" id="A0A816A9Q2"/>
<feature type="region of interest" description="Disordered" evidence="1">
    <location>
        <begin position="109"/>
        <end position="157"/>
    </location>
</feature>
<dbReference type="EMBL" id="CAJNOK010031901">
    <property type="protein sequence ID" value="CAF1477635.1"/>
    <property type="molecule type" value="Genomic_DNA"/>
</dbReference>
<dbReference type="Proteomes" id="UP000682733">
    <property type="component" value="Unassembled WGS sequence"/>
</dbReference>
<name>A0A816A9Q2_9BILA</name>
<evidence type="ECO:0000313" key="5">
    <source>
        <dbReference type="EMBL" id="CAF4268517.1"/>
    </source>
</evidence>
<evidence type="ECO:0000256" key="2">
    <source>
        <dbReference type="SAM" id="SignalP"/>
    </source>
</evidence>
<evidence type="ECO:0000313" key="4">
    <source>
        <dbReference type="EMBL" id="CAF1592255.1"/>
    </source>
</evidence>
<accession>A0A816A9Q2</accession>
<keyword evidence="2" id="KW-0732">Signal</keyword>
<comment type="caution">
    <text evidence="4">The sequence shown here is derived from an EMBL/GenBank/DDBJ whole genome shotgun (WGS) entry which is preliminary data.</text>
</comment>
<dbReference type="Proteomes" id="UP000681722">
    <property type="component" value="Unassembled WGS sequence"/>
</dbReference>